<dbReference type="Gene3D" id="2.30.40.10">
    <property type="entry name" value="Urease, subunit C, domain 1"/>
    <property type="match status" value="1"/>
</dbReference>
<dbReference type="EMBL" id="FNRF01000005">
    <property type="protein sequence ID" value="SEA79387.1"/>
    <property type="molecule type" value="Genomic_DNA"/>
</dbReference>
<dbReference type="AlphaFoldDB" id="A0A1H4E3I6"/>
<name>A0A1H4E3I6_XYLRU</name>
<dbReference type="SUPFAM" id="SSF51556">
    <property type="entry name" value="Metallo-dependent hydrolases"/>
    <property type="match status" value="1"/>
</dbReference>
<dbReference type="SUPFAM" id="SSF51338">
    <property type="entry name" value="Composite domain of metallo-dependent hydrolases"/>
    <property type="match status" value="1"/>
</dbReference>
<protein>
    <submittedName>
        <fullName evidence="2">Amidohydrolase family protein</fullName>
    </submittedName>
</protein>
<dbReference type="Proteomes" id="UP000182257">
    <property type="component" value="Unassembled WGS sequence"/>
</dbReference>
<dbReference type="RefSeq" id="WP_074761869.1">
    <property type="nucleotide sequence ID" value="NZ_FNRF01000005.1"/>
</dbReference>
<proteinExistence type="predicted"/>
<evidence type="ECO:0000259" key="1">
    <source>
        <dbReference type="Pfam" id="PF13382"/>
    </source>
</evidence>
<feature type="domain" description="Adenine deaminase C-terminal" evidence="1">
    <location>
        <begin position="83"/>
        <end position="136"/>
    </location>
</feature>
<dbReference type="GO" id="GO:0000034">
    <property type="term" value="F:adenine deaminase activity"/>
    <property type="evidence" value="ECO:0007669"/>
    <property type="project" value="UniProtKB-EC"/>
</dbReference>
<keyword evidence="2" id="KW-0378">Hydrolase</keyword>
<accession>A0A1H4E3I6</accession>
<dbReference type="InterPro" id="IPR032466">
    <property type="entry name" value="Metal_Hydrolase"/>
</dbReference>
<dbReference type="InterPro" id="IPR011059">
    <property type="entry name" value="Metal-dep_hydrolase_composite"/>
</dbReference>
<dbReference type="InterPro" id="IPR026912">
    <property type="entry name" value="Adenine_deam_C"/>
</dbReference>
<dbReference type="OrthoDB" id="9775607at2"/>
<reference evidence="2 3" key="1">
    <citation type="submission" date="2016-10" db="EMBL/GenBank/DDBJ databases">
        <authorList>
            <person name="de Groot N.N."/>
        </authorList>
    </citation>
    <scope>NUCLEOTIDE SEQUENCE [LARGE SCALE GENOMIC DNA]</scope>
    <source>
        <strain evidence="2 3">D31d</strain>
    </source>
</reference>
<sequence length="139" mass="15756">MDSVKGHIVDVVRREIFDGEVVIKNGKIAEVKRCTLPEQEKPWGYVMPGFIDSHVHIESSMMVPHKFARIAVSHGTIGVVADPHEIAFRTLCIQEMVKKIGCQMKSPFITMAFMCLPVIPDIKMTDKHLMDTKNFKAIY</sequence>
<dbReference type="Gene3D" id="3.20.20.140">
    <property type="entry name" value="Metal-dependent hydrolases"/>
    <property type="match status" value="1"/>
</dbReference>
<gene>
    <name evidence="2" type="ORF">SAMN05216462_2548</name>
</gene>
<dbReference type="Pfam" id="PF13382">
    <property type="entry name" value="Adenine_deam_C"/>
    <property type="match status" value="1"/>
</dbReference>
<evidence type="ECO:0000313" key="3">
    <source>
        <dbReference type="Proteomes" id="UP000182257"/>
    </source>
</evidence>
<evidence type="ECO:0000313" key="2">
    <source>
        <dbReference type="EMBL" id="SEA79387.1"/>
    </source>
</evidence>
<organism evidence="2 3">
    <name type="scientific">Xylanibacter ruminicola</name>
    <name type="common">Prevotella ruminicola</name>
    <dbReference type="NCBI Taxonomy" id="839"/>
    <lineage>
        <taxon>Bacteria</taxon>
        <taxon>Pseudomonadati</taxon>
        <taxon>Bacteroidota</taxon>
        <taxon>Bacteroidia</taxon>
        <taxon>Bacteroidales</taxon>
        <taxon>Prevotellaceae</taxon>
        <taxon>Xylanibacter</taxon>
    </lineage>
</organism>